<dbReference type="EMBL" id="GBXM01037128">
    <property type="protein sequence ID" value="JAH71449.1"/>
    <property type="molecule type" value="Transcribed_RNA"/>
</dbReference>
<dbReference type="GO" id="GO:0016020">
    <property type="term" value="C:membrane"/>
    <property type="evidence" value="ECO:0007669"/>
    <property type="project" value="TreeGrafter"/>
</dbReference>
<dbReference type="GO" id="GO:2000051">
    <property type="term" value="P:negative regulation of non-canonical Wnt signaling pathway"/>
    <property type="evidence" value="ECO:0007669"/>
    <property type="project" value="TreeGrafter"/>
</dbReference>
<dbReference type="AlphaFoldDB" id="A0A0E9UZY7"/>
<protein>
    <submittedName>
        <fullName evidence="1">Uncharacterized protein</fullName>
    </submittedName>
</protein>
<proteinExistence type="predicted"/>
<dbReference type="PANTHER" id="PTHR22605">
    <property type="entry name" value="RZ-TYPE DOMAIN-CONTAINING PROTEIN"/>
    <property type="match status" value="1"/>
</dbReference>
<organism evidence="1">
    <name type="scientific">Anguilla anguilla</name>
    <name type="common">European freshwater eel</name>
    <name type="synonym">Muraena anguilla</name>
    <dbReference type="NCBI Taxonomy" id="7936"/>
    <lineage>
        <taxon>Eukaryota</taxon>
        <taxon>Metazoa</taxon>
        <taxon>Chordata</taxon>
        <taxon>Craniata</taxon>
        <taxon>Vertebrata</taxon>
        <taxon>Euteleostomi</taxon>
        <taxon>Actinopterygii</taxon>
        <taxon>Neopterygii</taxon>
        <taxon>Teleostei</taxon>
        <taxon>Anguilliformes</taxon>
        <taxon>Anguillidae</taxon>
        <taxon>Anguilla</taxon>
    </lineage>
</organism>
<dbReference type="GO" id="GO:0016887">
    <property type="term" value="F:ATP hydrolysis activity"/>
    <property type="evidence" value="ECO:0007669"/>
    <property type="project" value="InterPro"/>
</dbReference>
<dbReference type="PANTHER" id="PTHR22605:SF16">
    <property type="entry name" value="E3 UBIQUITIN-PROTEIN LIGASE RNF213"/>
    <property type="match status" value="1"/>
</dbReference>
<accession>A0A0E9UZY7</accession>
<name>A0A0E9UZY7_ANGAN</name>
<dbReference type="GO" id="GO:0002040">
    <property type="term" value="P:sprouting angiogenesis"/>
    <property type="evidence" value="ECO:0007669"/>
    <property type="project" value="TreeGrafter"/>
</dbReference>
<reference evidence="1" key="1">
    <citation type="submission" date="2014-11" db="EMBL/GenBank/DDBJ databases">
        <authorList>
            <person name="Amaro Gonzalez C."/>
        </authorList>
    </citation>
    <scope>NUCLEOTIDE SEQUENCE</scope>
</reference>
<reference evidence="1" key="2">
    <citation type="journal article" date="2015" name="Fish Shellfish Immunol.">
        <title>Early steps in the European eel (Anguilla anguilla)-Vibrio vulnificus interaction in the gills: Role of the RtxA13 toxin.</title>
        <authorList>
            <person name="Callol A."/>
            <person name="Pajuelo D."/>
            <person name="Ebbesson L."/>
            <person name="Teles M."/>
            <person name="MacKenzie S."/>
            <person name="Amaro C."/>
        </authorList>
    </citation>
    <scope>NUCLEOTIDE SEQUENCE</scope>
</reference>
<dbReference type="GO" id="GO:0006511">
    <property type="term" value="P:ubiquitin-dependent protein catabolic process"/>
    <property type="evidence" value="ECO:0007669"/>
    <property type="project" value="TreeGrafter"/>
</dbReference>
<dbReference type="GO" id="GO:0005829">
    <property type="term" value="C:cytosol"/>
    <property type="evidence" value="ECO:0007669"/>
    <property type="project" value="TreeGrafter"/>
</dbReference>
<evidence type="ECO:0000313" key="1">
    <source>
        <dbReference type="EMBL" id="JAH71449.1"/>
    </source>
</evidence>
<dbReference type="GO" id="GO:0005730">
    <property type="term" value="C:nucleolus"/>
    <property type="evidence" value="ECO:0007669"/>
    <property type="project" value="TreeGrafter"/>
</dbReference>
<dbReference type="GO" id="GO:0004842">
    <property type="term" value="F:ubiquitin-protein transferase activity"/>
    <property type="evidence" value="ECO:0007669"/>
    <property type="project" value="InterPro"/>
</dbReference>
<sequence>MDFVGDTLGGFKNFVVDFMILMAKDFATPSLSISDQSPGRQLVDLAGATEADLAPFRIRKAVGI</sequence>
<dbReference type="InterPro" id="IPR031248">
    <property type="entry name" value="RNF213"/>
</dbReference>